<dbReference type="GO" id="GO:0051959">
    <property type="term" value="F:dynein light intermediate chain binding"/>
    <property type="evidence" value="ECO:0007669"/>
    <property type="project" value="TreeGrafter"/>
</dbReference>
<dbReference type="EMBL" id="LSRX01001450">
    <property type="protein sequence ID" value="OLP79750.1"/>
    <property type="molecule type" value="Genomic_DNA"/>
</dbReference>
<keyword evidence="4" id="KW-1185">Reference proteome</keyword>
<feature type="domain" description="J" evidence="2">
    <location>
        <begin position="1511"/>
        <end position="1565"/>
    </location>
</feature>
<feature type="region of interest" description="Disordered" evidence="1">
    <location>
        <begin position="1026"/>
        <end position="1047"/>
    </location>
</feature>
<comment type="caution">
    <text evidence="3">The sequence shown here is derived from an EMBL/GenBank/DDBJ whole genome shotgun (WGS) entry which is preliminary data.</text>
</comment>
<dbReference type="Proteomes" id="UP000186817">
    <property type="component" value="Unassembled WGS sequence"/>
</dbReference>
<dbReference type="OrthoDB" id="445556at2759"/>
<dbReference type="SUPFAM" id="SSF53300">
    <property type="entry name" value="vWA-like"/>
    <property type="match status" value="1"/>
</dbReference>
<dbReference type="CDD" id="cd06257">
    <property type="entry name" value="DnaJ"/>
    <property type="match status" value="1"/>
</dbReference>
<feature type="compositionally biased region" description="Polar residues" evidence="1">
    <location>
        <begin position="1280"/>
        <end position="1294"/>
    </location>
</feature>
<gene>
    <name evidence="3" type="ORF">AK812_SmicGene39924</name>
</gene>
<dbReference type="SUPFAM" id="SSF46565">
    <property type="entry name" value="Chaperone J-domain"/>
    <property type="match status" value="1"/>
</dbReference>
<dbReference type="GO" id="GO:0005815">
    <property type="term" value="C:microtubule organizing center"/>
    <property type="evidence" value="ECO:0007669"/>
    <property type="project" value="TreeGrafter"/>
</dbReference>
<sequence length="1566" mass="173626">MDSVGLGFTAFLPSVDDGTQGVQPAAAEEKDTSSEFFDAQEQRDSALVSILYRSRVPKEVRISFGQAETGGVAMNVTAEGIQSLAQRCNDLPTASKEAYQLAQQDTKNMINCCGDEKSKVCHDGLLEMIDDRERRHFELILAIAKGGHQCGNLLQAVMDLYQRIDKIFDIEGSGNAGSNVSFNSKFVQQELQRLDVVITDLANTEQTLCTLSSADHRDRLMRAIQAVSRQLCTSDILANLAETLKTKSRIDEQQNQEHLKRGDKQALVWVAEAEKNWHKTRLDHAVEHRERTKSNLDAKRKELQELQTRESVSREDLLRSHKERKRQLEKQVKELQERTEKEQAKLQEPIDLCQDKTVELQNRLLNLDAHNINHIIIVVDKSASMYGSRWRSLLRAVDAFQKACVGKGSQDKVTVITFDLEASSLVKAAPITSDIVTRFGQYFVCWRVEGSGPVISFVGEEHAAGEPSFARIFVVFLSDGLTGTEDVSAATSIAAKLNADVTAAKRSMCAFFVHVDDTPSRQIEEHLLPIVMAANGGQKCKTLGESTVDLLTPVTTGDLTFHFAQLASYVNMEKCVLESRLAMVKAQEKELRSRSTQETKALTQVYKDQMQALTKANKIAEKSMKNDHATLQQLFADMVQELQEEVTELATASGNAEGAVLQLEIEYKKSQAKHAAEEASFSQSEEAFKQTCESLSKMSLNQAKELEKLSNQHSQFLDQFGTTDATLLFRQLQGLDKLTKQLQNSSVIEQDLCCMVHSMVTFTNSLKDQISNPLPGGTEKITKAKVVLKKLLKQRRLKYKAARLFFCTPQDLPEEDMQLTYEAEVQRLDPEEDRICAAVDEMDNEKDLVTLVHQKAYEMDECDTQDIEEQQRIKKKELKNKKAELLRQEAALKQVQKTPSKSNVSTSDEENDSNWEVVDNFQEQVHDLKDEIKDIESDIKDLEADKNGMKLSDSILLDLVQPAMKTGRLAVEICCTTFREQVAEEEKAALRSTFESFRRFASNLGLRQVAGTNISKPMRTFVSMTEQAKSSPDAQRGMFTDRSSMQPPTLLGAHGSGKRMALEDVECIRFPDASAVHSTGSKVQSLIQCFGSFRGESTSQLPAAVADAKRVNVPQNMSQQGVAKDEAQGIVAPLRQSSNVACPEVPKLCFLLCSSGFSRAEQYEIHLDSLLTDPTKMCFHKMRLGLQFVRGTSPMAASVYELACELCKDSAQVEFELGRLAMDQEGLLQAMLEEVYHNDRPMVQNVLSALHSEPKYKESLLKLKSPLAIRAFLNKLVSTRPQSSKGGQHTTHTPSQGLSLLETSSSQSSDEQVEAMRRQYQQYIGTEIVESESHWTLIHDLPPDAGRVSQCLGTSAFFTGQQSQQAAATASAAAGHVKSVSDGMKIEKILAPPAAAKPALSATTSTCLMRAGTVLTVGVLGYEICGHVRQYWNNQVDRYDLTNRLVSTLVSATAAAAGAFAGASLLSGADPCGVAFGATAGAWLASELAKTAMHKVFMELFGDSRERALRDAFAVLGLRPTARPKQIRQQYLRLATECHPEKTLGSSDRFVRVNSAYELIIRASQF</sequence>
<feature type="region of interest" description="Disordered" evidence="1">
    <location>
        <begin position="286"/>
        <end position="323"/>
    </location>
</feature>
<feature type="region of interest" description="Disordered" evidence="1">
    <location>
        <begin position="892"/>
        <end position="915"/>
    </location>
</feature>
<organism evidence="3 4">
    <name type="scientific">Symbiodinium microadriaticum</name>
    <name type="common">Dinoflagellate</name>
    <name type="synonym">Zooxanthella microadriatica</name>
    <dbReference type="NCBI Taxonomy" id="2951"/>
    <lineage>
        <taxon>Eukaryota</taxon>
        <taxon>Sar</taxon>
        <taxon>Alveolata</taxon>
        <taxon>Dinophyceae</taxon>
        <taxon>Suessiales</taxon>
        <taxon>Symbiodiniaceae</taxon>
        <taxon>Symbiodinium</taxon>
    </lineage>
</organism>
<dbReference type="Gene3D" id="1.10.287.110">
    <property type="entry name" value="DnaJ domain"/>
    <property type="match status" value="1"/>
</dbReference>
<dbReference type="InterPro" id="IPR036465">
    <property type="entry name" value="vWFA_dom_sf"/>
</dbReference>
<dbReference type="InterPro" id="IPR036869">
    <property type="entry name" value="J_dom_sf"/>
</dbReference>
<dbReference type="Pfam" id="PF00226">
    <property type="entry name" value="DnaJ"/>
    <property type="match status" value="1"/>
</dbReference>
<name>A0A1Q9C9Z7_SYMMI</name>
<dbReference type="CDD" id="cd00198">
    <property type="entry name" value="vWFA"/>
    <property type="match status" value="1"/>
</dbReference>
<dbReference type="GO" id="GO:0031122">
    <property type="term" value="P:cytoplasmic microtubule organization"/>
    <property type="evidence" value="ECO:0007669"/>
    <property type="project" value="TreeGrafter"/>
</dbReference>
<dbReference type="PANTHER" id="PTHR18947:SF28">
    <property type="entry name" value="GIRDIN, ISOFORM A"/>
    <property type="match status" value="1"/>
</dbReference>
<reference evidence="3 4" key="1">
    <citation type="submission" date="2016-02" db="EMBL/GenBank/DDBJ databases">
        <title>Genome analysis of coral dinoflagellate symbionts highlights evolutionary adaptations to a symbiotic lifestyle.</title>
        <authorList>
            <person name="Aranda M."/>
            <person name="Li Y."/>
            <person name="Liew Y.J."/>
            <person name="Baumgarten S."/>
            <person name="Simakov O."/>
            <person name="Wilson M."/>
            <person name="Piel J."/>
            <person name="Ashoor H."/>
            <person name="Bougouffa S."/>
            <person name="Bajic V.B."/>
            <person name="Ryu T."/>
            <person name="Ravasi T."/>
            <person name="Bayer T."/>
            <person name="Micklem G."/>
            <person name="Kim H."/>
            <person name="Bhak J."/>
            <person name="Lajeunesse T.C."/>
            <person name="Voolstra C.R."/>
        </authorList>
    </citation>
    <scope>NUCLEOTIDE SEQUENCE [LARGE SCALE GENOMIC DNA]</scope>
    <source>
        <strain evidence="3 4">CCMP2467</strain>
    </source>
</reference>
<dbReference type="GO" id="GO:0030705">
    <property type="term" value="P:cytoskeleton-dependent intracellular transport"/>
    <property type="evidence" value="ECO:0007669"/>
    <property type="project" value="TreeGrafter"/>
</dbReference>
<evidence type="ECO:0000313" key="4">
    <source>
        <dbReference type="Proteomes" id="UP000186817"/>
    </source>
</evidence>
<dbReference type="GO" id="GO:0008017">
    <property type="term" value="F:microtubule binding"/>
    <property type="evidence" value="ECO:0007669"/>
    <property type="project" value="TreeGrafter"/>
</dbReference>
<dbReference type="PANTHER" id="PTHR18947">
    <property type="entry name" value="HOOK PROTEINS"/>
    <property type="match status" value="1"/>
</dbReference>
<proteinExistence type="predicted"/>
<accession>A0A1Q9C9Z7</accession>
<feature type="compositionally biased region" description="Low complexity" evidence="1">
    <location>
        <begin position="1295"/>
        <end position="1310"/>
    </location>
</feature>
<feature type="region of interest" description="Disordered" evidence="1">
    <location>
        <begin position="1280"/>
        <end position="1315"/>
    </location>
</feature>
<protein>
    <recommendedName>
        <fullName evidence="2">J domain-containing protein</fullName>
    </recommendedName>
</protein>
<dbReference type="SMART" id="SM00271">
    <property type="entry name" value="DnaJ"/>
    <property type="match status" value="1"/>
</dbReference>
<feature type="compositionally biased region" description="Polar residues" evidence="1">
    <location>
        <begin position="895"/>
        <end position="906"/>
    </location>
</feature>
<evidence type="ECO:0000313" key="3">
    <source>
        <dbReference type="EMBL" id="OLP79750.1"/>
    </source>
</evidence>
<evidence type="ECO:0000256" key="1">
    <source>
        <dbReference type="SAM" id="MobiDB-lite"/>
    </source>
</evidence>
<evidence type="ECO:0000259" key="2">
    <source>
        <dbReference type="PROSITE" id="PS50076"/>
    </source>
</evidence>
<dbReference type="InterPro" id="IPR001623">
    <property type="entry name" value="DnaJ_domain"/>
</dbReference>
<dbReference type="PROSITE" id="PS50076">
    <property type="entry name" value="DNAJ_2"/>
    <property type="match status" value="1"/>
</dbReference>
<dbReference type="GO" id="GO:0005737">
    <property type="term" value="C:cytoplasm"/>
    <property type="evidence" value="ECO:0007669"/>
    <property type="project" value="TreeGrafter"/>
</dbReference>